<dbReference type="PANTHER" id="PTHR42788">
    <property type="entry name" value="TAURINE IMPORT ATP-BINDING PROTEIN-RELATED"/>
    <property type="match status" value="1"/>
</dbReference>
<dbReference type="InterPro" id="IPR050166">
    <property type="entry name" value="ABC_transporter_ATP-bind"/>
</dbReference>
<dbReference type="InterPro" id="IPR003593">
    <property type="entry name" value="AAA+_ATPase"/>
</dbReference>
<comment type="caution">
    <text evidence="7">The sequence shown here is derived from an EMBL/GenBank/DDBJ whole genome shotgun (WGS) entry which is preliminary data.</text>
</comment>
<dbReference type="CDD" id="cd03293">
    <property type="entry name" value="ABC_NrtD_SsuB_transporters"/>
    <property type="match status" value="1"/>
</dbReference>
<evidence type="ECO:0000313" key="8">
    <source>
        <dbReference type="Proteomes" id="UP000244081"/>
    </source>
</evidence>
<comment type="similarity">
    <text evidence="1">Belongs to the ABC transporter superfamily.</text>
</comment>
<dbReference type="PANTHER" id="PTHR42788:SF13">
    <property type="entry name" value="ALIPHATIC SULFONATES IMPORT ATP-BINDING PROTEIN SSUB"/>
    <property type="match status" value="1"/>
</dbReference>
<evidence type="ECO:0000256" key="5">
    <source>
        <dbReference type="SAM" id="MobiDB-lite"/>
    </source>
</evidence>
<reference evidence="7 8" key="1">
    <citation type="submission" date="2018-04" db="EMBL/GenBank/DDBJ databases">
        <title>Genomic Encyclopedia of Archaeal and Bacterial Type Strains, Phase II (KMG-II): from individual species to whole genera.</title>
        <authorList>
            <person name="Goeker M."/>
        </authorList>
    </citation>
    <scope>NUCLEOTIDE SEQUENCE [LARGE SCALE GENOMIC DNA]</scope>
    <source>
        <strain evidence="7 8">DSM 23382</strain>
    </source>
</reference>
<name>A0A2T5V7S3_9HYPH</name>
<feature type="domain" description="ABC transporter" evidence="6">
    <location>
        <begin position="6"/>
        <end position="234"/>
    </location>
</feature>
<evidence type="ECO:0000259" key="6">
    <source>
        <dbReference type="PROSITE" id="PS50893"/>
    </source>
</evidence>
<keyword evidence="3" id="KW-0547">Nucleotide-binding</keyword>
<dbReference type="SUPFAM" id="SSF52540">
    <property type="entry name" value="P-loop containing nucleoside triphosphate hydrolases"/>
    <property type="match status" value="1"/>
</dbReference>
<feature type="region of interest" description="Disordered" evidence="5">
    <location>
        <begin position="247"/>
        <end position="277"/>
    </location>
</feature>
<dbReference type="Proteomes" id="UP000244081">
    <property type="component" value="Unassembled WGS sequence"/>
</dbReference>
<dbReference type="Gene3D" id="3.40.50.300">
    <property type="entry name" value="P-loop containing nucleotide triphosphate hydrolases"/>
    <property type="match status" value="1"/>
</dbReference>
<evidence type="ECO:0000256" key="3">
    <source>
        <dbReference type="ARBA" id="ARBA00022741"/>
    </source>
</evidence>
<dbReference type="GO" id="GO:0005524">
    <property type="term" value="F:ATP binding"/>
    <property type="evidence" value="ECO:0007669"/>
    <property type="project" value="UniProtKB-KW"/>
</dbReference>
<dbReference type="PROSITE" id="PS50893">
    <property type="entry name" value="ABC_TRANSPORTER_2"/>
    <property type="match status" value="1"/>
</dbReference>
<dbReference type="EMBL" id="QAYG01000006">
    <property type="protein sequence ID" value="PTW59812.1"/>
    <property type="molecule type" value="Genomic_DNA"/>
</dbReference>
<dbReference type="AlphaFoldDB" id="A0A2T5V7S3"/>
<keyword evidence="4 7" id="KW-0067">ATP-binding</keyword>
<proteinExistence type="inferred from homology"/>
<dbReference type="InterPro" id="IPR027417">
    <property type="entry name" value="P-loop_NTPase"/>
</dbReference>
<evidence type="ECO:0000313" key="7">
    <source>
        <dbReference type="EMBL" id="PTW59812.1"/>
    </source>
</evidence>
<dbReference type="PROSITE" id="PS00211">
    <property type="entry name" value="ABC_TRANSPORTER_1"/>
    <property type="match status" value="1"/>
</dbReference>
<dbReference type="InterPro" id="IPR003439">
    <property type="entry name" value="ABC_transporter-like_ATP-bd"/>
</dbReference>
<sequence length="277" mass="29857">MRGAHLAVEGITHRYRRAGQPAVCDISFEVNPGEALALVGRSGCGKSTLLHIMAGLVPPTQGTVRIDGLSVVEPSPRWVVMFQQPSLYPWMSVAQNVALGLKFTGRKREIATRVPEMLRLVELSDYADRNVQDLSGGQQQRVALARSLASSPEVLMLDEPFSALDAFTRGTLQRDVRRIAKDLGITLVLVTHDLAEAVVMADRALVLATNPGRISKVVPIDLENRDDLRTPEYAEARARLAAAYETAAGRELESSGTGGPSATPDDDGLNAARPAAR</sequence>
<evidence type="ECO:0000256" key="2">
    <source>
        <dbReference type="ARBA" id="ARBA00022448"/>
    </source>
</evidence>
<dbReference type="GO" id="GO:0016887">
    <property type="term" value="F:ATP hydrolysis activity"/>
    <property type="evidence" value="ECO:0007669"/>
    <property type="project" value="InterPro"/>
</dbReference>
<dbReference type="Pfam" id="PF00005">
    <property type="entry name" value="ABC_tran"/>
    <property type="match status" value="1"/>
</dbReference>
<dbReference type="SMART" id="SM00382">
    <property type="entry name" value="AAA"/>
    <property type="match status" value="1"/>
</dbReference>
<accession>A0A2T5V7S3</accession>
<evidence type="ECO:0000256" key="4">
    <source>
        <dbReference type="ARBA" id="ARBA00022840"/>
    </source>
</evidence>
<gene>
    <name evidence="7" type="ORF">C8N35_106197</name>
</gene>
<dbReference type="OrthoDB" id="9807242at2"/>
<evidence type="ECO:0000256" key="1">
    <source>
        <dbReference type="ARBA" id="ARBA00005417"/>
    </source>
</evidence>
<keyword evidence="2" id="KW-0813">Transport</keyword>
<protein>
    <submittedName>
        <fullName evidence="7">NitT/TauT family transport system ATP-binding protein</fullName>
    </submittedName>
</protein>
<dbReference type="InterPro" id="IPR017871">
    <property type="entry name" value="ABC_transporter-like_CS"/>
</dbReference>
<organism evidence="7 8">
    <name type="scientific">Breoghania corrubedonensis</name>
    <dbReference type="NCBI Taxonomy" id="665038"/>
    <lineage>
        <taxon>Bacteria</taxon>
        <taxon>Pseudomonadati</taxon>
        <taxon>Pseudomonadota</taxon>
        <taxon>Alphaproteobacteria</taxon>
        <taxon>Hyphomicrobiales</taxon>
        <taxon>Stappiaceae</taxon>
        <taxon>Breoghania</taxon>
    </lineage>
</organism>
<keyword evidence="8" id="KW-1185">Reference proteome</keyword>